<comment type="caution">
    <text evidence="13">The sequence shown here is derived from an EMBL/GenBank/DDBJ whole genome shotgun (WGS) entry which is preliminary data.</text>
</comment>
<comment type="similarity">
    <text evidence="1">Belongs to the RdRP family.</text>
</comment>
<dbReference type="InterPro" id="IPR058752">
    <property type="entry name" value="RDRP_C_head"/>
</dbReference>
<organism evidence="13 14">
    <name type="scientific">Adineta ricciae</name>
    <name type="common">Rotifer</name>
    <dbReference type="NCBI Taxonomy" id="249248"/>
    <lineage>
        <taxon>Eukaryota</taxon>
        <taxon>Metazoa</taxon>
        <taxon>Spiralia</taxon>
        <taxon>Gnathifera</taxon>
        <taxon>Rotifera</taxon>
        <taxon>Eurotatoria</taxon>
        <taxon>Bdelloidea</taxon>
        <taxon>Adinetida</taxon>
        <taxon>Adinetidae</taxon>
        <taxon>Adineta</taxon>
    </lineage>
</organism>
<feature type="region of interest" description="Disordered" evidence="9">
    <location>
        <begin position="440"/>
        <end position="464"/>
    </location>
</feature>
<gene>
    <name evidence="12" type="ORF">EDS130_LOCUS6151</name>
    <name evidence="13" type="ORF">XAT740_LOCUS13190</name>
</gene>
<dbReference type="OrthoDB" id="6513042at2759"/>
<evidence type="ECO:0000256" key="3">
    <source>
        <dbReference type="ARBA" id="ARBA00022484"/>
    </source>
</evidence>
<keyword evidence="4" id="KW-0808">Transferase</keyword>
<dbReference type="PANTHER" id="PTHR23079:SF55">
    <property type="entry name" value="RNA-DIRECTED RNA POLYMERASE"/>
    <property type="match status" value="1"/>
</dbReference>
<evidence type="ECO:0000313" key="14">
    <source>
        <dbReference type="Proteomes" id="UP000663828"/>
    </source>
</evidence>
<proteinExistence type="inferred from homology"/>
<dbReference type="Proteomes" id="UP000663828">
    <property type="component" value="Unassembled WGS sequence"/>
</dbReference>
<dbReference type="Pfam" id="PF05183">
    <property type="entry name" value="RdRP"/>
    <property type="match status" value="1"/>
</dbReference>
<evidence type="ECO:0000313" key="13">
    <source>
        <dbReference type="EMBL" id="CAF1000709.1"/>
    </source>
</evidence>
<evidence type="ECO:0000256" key="5">
    <source>
        <dbReference type="ARBA" id="ARBA00022695"/>
    </source>
</evidence>
<dbReference type="Pfam" id="PF26253">
    <property type="entry name" value="RdRP_head"/>
    <property type="match status" value="1"/>
</dbReference>
<dbReference type="EMBL" id="CAJNOJ010000017">
    <property type="protein sequence ID" value="CAF0827140.1"/>
    <property type="molecule type" value="Genomic_DNA"/>
</dbReference>
<feature type="domain" description="RDRP C-terminal head" evidence="11">
    <location>
        <begin position="1423"/>
        <end position="1551"/>
    </location>
</feature>
<evidence type="ECO:0000256" key="4">
    <source>
        <dbReference type="ARBA" id="ARBA00022679"/>
    </source>
</evidence>
<comment type="catalytic activity">
    <reaction evidence="8">
        <text>RNA(n) + a ribonucleoside 5'-triphosphate = RNA(n+1) + diphosphate</text>
        <dbReference type="Rhea" id="RHEA:21248"/>
        <dbReference type="Rhea" id="RHEA-COMP:14527"/>
        <dbReference type="Rhea" id="RHEA-COMP:17342"/>
        <dbReference type="ChEBI" id="CHEBI:33019"/>
        <dbReference type="ChEBI" id="CHEBI:61557"/>
        <dbReference type="ChEBI" id="CHEBI:140395"/>
        <dbReference type="EC" id="2.7.7.48"/>
    </reaction>
</comment>
<evidence type="ECO:0000259" key="11">
    <source>
        <dbReference type="Pfam" id="PF26253"/>
    </source>
</evidence>
<evidence type="ECO:0000256" key="2">
    <source>
        <dbReference type="ARBA" id="ARBA00012494"/>
    </source>
</evidence>
<keyword evidence="6" id="KW-0694">RNA-binding</keyword>
<dbReference type="InterPro" id="IPR007855">
    <property type="entry name" value="RDRP"/>
</dbReference>
<evidence type="ECO:0000259" key="10">
    <source>
        <dbReference type="Pfam" id="PF05183"/>
    </source>
</evidence>
<dbReference type="GO" id="GO:0031380">
    <property type="term" value="C:nuclear RNA-directed RNA polymerase complex"/>
    <property type="evidence" value="ECO:0007669"/>
    <property type="project" value="TreeGrafter"/>
</dbReference>
<reference evidence="13" key="1">
    <citation type="submission" date="2021-02" db="EMBL/GenBank/DDBJ databases">
        <authorList>
            <person name="Nowell W R."/>
        </authorList>
    </citation>
    <scope>NUCLEOTIDE SEQUENCE</scope>
</reference>
<evidence type="ECO:0000256" key="7">
    <source>
        <dbReference type="ARBA" id="ARBA00023158"/>
    </source>
</evidence>
<keyword evidence="3" id="KW-0696">RNA-directed RNA polymerase</keyword>
<evidence type="ECO:0000256" key="1">
    <source>
        <dbReference type="ARBA" id="ARBA00005762"/>
    </source>
</evidence>
<evidence type="ECO:0000313" key="12">
    <source>
        <dbReference type="EMBL" id="CAF0827140.1"/>
    </source>
</evidence>
<protein>
    <recommendedName>
        <fullName evidence="2">RNA-directed RNA polymerase</fullName>
        <ecNumber evidence="2">2.7.7.48</ecNumber>
    </recommendedName>
</protein>
<dbReference type="GO" id="GO:0030422">
    <property type="term" value="P:siRNA processing"/>
    <property type="evidence" value="ECO:0007669"/>
    <property type="project" value="TreeGrafter"/>
</dbReference>
<feature type="domain" description="RDRP core" evidence="10">
    <location>
        <begin position="799"/>
        <end position="1375"/>
    </location>
</feature>
<keyword evidence="7" id="KW-0943">RNA-mediated gene silencing</keyword>
<dbReference type="EMBL" id="CAJNOR010000760">
    <property type="protein sequence ID" value="CAF1000709.1"/>
    <property type="molecule type" value="Genomic_DNA"/>
</dbReference>
<dbReference type="InterPro" id="IPR057596">
    <property type="entry name" value="RDRP_core"/>
</dbReference>
<dbReference type="GO" id="GO:0003723">
    <property type="term" value="F:RNA binding"/>
    <property type="evidence" value="ECO:0007669"/>
    <property type="project" value="UniProtKB-KW"/>
</dbReference>
<evidence type="ECO:0000256" key="6">
    <source>
        <dbReference type="ARBA" id="ARBA00022884"/>
    </source>
</evidence>
<dbReference type="PANTHER" id="PTHR23079">
    <property type="entry name" value="RNA-DEPENDENT RNA POLYMERASE"/>
    <property type="match status" value="1"/>
</dbReference>
<evidence type="ECO:0000256" key="9">
    <source>
        <dbReference type="SAM" id="MobiDB-lite"/>
    </source>
</evidence>
<keyword evidence="14" id="KW-1185">Reference proteome</keyword>
<accession>A0A814GTG8</accession>
<dbReference type="Proteomes" id="UP000663852">
    <property type="component" value="Unassembled WGS sequence"/>
</dbReference>
<sequence>MSVYAADYDDENIFNRTPSDEEIESELVELQGEASDYYHRLEIVQNERLQKEEQEIVKLWKARNTVLSRLGSTKDCLASPIDEDASISEFEYRYDDNRSVASHQTDCPRLAPKPVSESPRFIFSTRLQSRPPSTVMPSAPSSSFVNRNIHNHNGHTSSIASHSEFDDRSSGISSLVPSPVHSPVMWRAEKILGRGLCSSAIDFKRMHIEEPLPVKPHRRNDTCSESDVFKDVNKSSIQGFFAAARERMEAATASTVGGSGYNTPMSFDDQYVNVPALSNTKKTHFDYDEEFEYYQTHVLPKTIQQEKERQKQETTIDFSFKIGLDEPEANTDGTMIEEEPHLSIIVDNNNNGLKRVCNIFDQHKFVYDRENIVHDQWLYGLISYTFLLKQSAKMVNSSVMKLLQQQLKHSDTFWLSNGLKRRPIFNDPFFNIEDLPTKGANGLTPSTAPAESRTEPASDGDIPPIPETRLSKFRQLARCFFHINCQMEWSTGALIAMNLFSPYEKLSKQPHQTWRLRFYEDFVDFIYQTKDKCNPNYEYIKRLQANFIDKSVIITTNSEGFVLYIQMKGNIMELLNVEPWWIGQKLRKENKPVMKPRDALKRQSNSGVPLPICSTIRISIKESRLKDSSGRRNDPRYRDQTLEEYEYRMDCILSNNIRIAFREFLAFFYRHRIQICFAGSITEVPKTRASRIERPIFNSFIKNYSWQMLLSIGYRFQQRATQKFIDYLKAVDTDNEFYQIAIYVWRRAKEYHFLDIDEELHKFTNRLLEIGQETKTAPTHVASLTNPPKNKAYAPSVTITPTTVCVKPFKLVKTNRTLREPKFGGTFNFCLVEIRDETGEAIHANHFGVLRPKFENYLAHGFQLTNDRVYRHLHHSQSQLKEKQYWFYWYDEKNKTNLSYEEAYNWMGDFRNERVVAKHSARIAQCFTSSDATIRVPFEKTEIVDDIERNGYIFTDGVGTFSSLLRDEICYIMGFRRKFSVMQIRYAGCKGTVSVNPDLDYTEKQLILRKSMHKFISTHDVLELCKISAPRPLHLNRQAIALLESRLIPHSIFLLFQNQHLLWLVESLLYLPSAYELLNERLAQHLPLRDLILTAHVDLIHEPFFRQIITTICKLEIKRIQDKTRIQISKNSGRNMFGIVDETGILQYGQVFVQYTELDTEQLQDGGRRRGGNREEIKRVVTGKVVVTKNPCHHPGDLRTFEAVDVPKLRHLVDCIVFPQQGPRPHPNEISGSDLDGDEYAVYWHPDLMPTTENFAPYEYDSQEKPKKLDRPITREDIRQVVLDISEQDALGRLSNLHLALTDMYSIRHKDSIAIADAIAEEVDAGKTGKHPLTDEQIAEYGRKLNNARADFFNRPKQYDLYASSNAIGILFRAIRRSEPSWLKINRCLHTKTTIGLIQSSHISAHLQIDQFLIHSLAHLYRADAEHLFKLYHDQISDIMYVYHFHSEVDLICRFDSQQQTMSKQYDIADSAQLELGQLINRIQGLFNDGQLQTYHSVKCVCEDCDQHRMALASACYIVTYEQPYTKKILSFPWLFSSWLVKLRRMNLERQNLLTPPSNYLLVGQAFLHSFLLLIQHQSLRFRVDFNSNSGLNSCILQLAIEARQEKTIRVRVHLMEWAILEIATGWLDRQDIFSIKKHASKTSSRPTILIRTWKHILTQFLFSKHRPKTCSNLLLIQNRFISKKQVTVTHESGTTASFSLPQFVLSPSTNEIPPVADWWSDEMACEFYKRLVNLTAQCSRVHVSKASSERMDMAHLNEYLILGLLSIAAENEYGNVTWQ</sequence>
<keyword evidence="5" id="KW-0548">Nucleotidyltransferase</keyword>
<evidence type="ECO:0000256" key="8">
    <source>
        <dbReference type="ARBA" id="ARBA00048744"/>
    </source>
</evidence>
<dbReference type="GO" id="GO:0003968">
    <property type="term" value="F:RNA-directed RNA polymerase activity"/>
    <property type="evidence" value="ECO:0007669"/>
    <property type="project" value="UniProtKB-KW"/>
</dbReference>
<name>A0A814GTG8_ADIRI</name>
<dbReference type="EC" id="2.7.7.48" evidence="2"/>